<accession>A0ABD0P942</accession>
<dbReference type="PANTHER" id="PTHR15720:SF13">
    <property type="entry name" value="PROTEIN GREB1"/>
    <property type="match status" value="1"/>
</dbReference>
<dbReference type="PANTHER" id="PTHR15720">
    <property type="entry name" value="GREB1-RELATED"/>
    <property type="match status" value="1"/>
</dbReference>
<protein>
    <recommendedName>
        <fullName evidence="1">TET-Associated Glycosyltransferase domain-containing protein</fullName>
    </recommendedName>
</protein>
<gene>
    <name evidence="2" type="ORF">M9458_034796</name>
</gene>
<reference evidence="2 3" key="1">
    <citation type="submission" date="2024-05" db="EMBL/GenBank/DDBJ databases">
        <title>Genome sequencing and assembly of Indian major carp, Cirrhinus mrigala (Hamilton, 1822).</title>
        <authorList>
            <person name="Mohindra V."/>
            <person name="Chowdhury L.M."/>
            <person name="Lal K."/>
            <person name="Jena J.K."/>
        </authorList>
    </citation>
    <scope>NUCLEOTIDE SEQUENCE [LARGE SCALE GENOMIC DNA]</scope>
    <source>
        <strain evidence="2">CM1030</strain>
        <tissue evidence="2">Blood</tissue>
    </source>
</reference>
<dbReference type="InterPro" id="IPR049100">
    <property type="entry name" value="TAGT"/>
</dbReference>
<dbReference type="EMBL" id="JAMKFB020000017">
    <property type="protein sequence ID" value="KAL0170200.1"/>
    <property type="molecule type" value="Genomic_DNA"/>
</dbReference>
<organism evidence="2 3">
    <name type="scientific">Cirrhinus mrigala</name>
    <name type="common">Mrigala</name>
    <dbReference type="NCBI Taxonomy" id="683832"/>
    <lineage>
        <taxon>Eukaryota</taxon>
        <taxon>Metazoa</taxon>
        <taxon>Chordata</taxon>
        <taxon>Craniata</taxon>
        <taxon>Vertebrata</taxon>
        <taxon>Euteleostomi</taxon>
        <taxon>Actinopterygii</taxon>
        <taxon>Neopterygii</taxon>
        <taxon>Teleostei</taxon>
        <taxon>Ostariophysi</taxon>
        <taxon>Cypriniformes</taxon>
        <taxon>Cyprinidae</taxon>
        <taxon>Labeoninae</taxon>
        <taxon>Labeonini</taxon>
        <taxon>Cirrhinus</taxon>
    </lineage>
</organism>
<dbReference type="Pfam" id="PF20691">
    <property type="entry name" value="TAGT"/>
    <property type="match status" value="1"/>
</dbReference>
<evidence type="ECO:0000313" key="2">
    <source>
        <dbReference type="EMBL" id="KAL0170200.1"/>
    </source>
</evidence>
<keyword evidence="3" id="KW-1185">Reference proteome</keyword>
<sequence>NPDAIKSPIFTPTTGRHEHGLFNLYHAMEGATHLHILVIKEYEMAVYKKYWPNHIMLVLPTIFNGAGIGNNL</sequence>
<evidence type="ECO:0000313" key="3">
    <source>
        <dbReference type="Proteomes" id="UP001529510"/>
    </source>
</evidence>
<feature type="non-terminal residue" evidence="2">
    <location>
        <position position="1"/>
    </location>
</feature>
<name>A0ABD0P942_CIRMR</name>
<dbReference type="Proteomes" id="UP001529510">
    <property type="component" value="Unassembled WGS sequence"/>
</dbReference>
<feature type="domain" description="TET-Associated Glycosyltransferase" evidence="1">
    <location>
        <begin position="8"/>
        <end position="69"/>
    </location>
</feature>
<evidence type="ECO:0000259" key="1">
    <source>
        <dbReference type="Pfam" id="PF20691"/>
    </source>
</evidence>
<dbReference type="InterPro" id="IPR028422">
    <property type="entry name" value="GREB1"/>
</dbReference>
<comment type="caution">
    <text evidence="2">The sequence shown here is derived from an EMBL/GenBank/DDBJ whole genome shotgun (WGS) entry which is preliminary data.</text>
</comment>
<dbReference type="AlphaFoldDB" id="A0ABD0P942"/>
<proteinExistence type="predicted"/>